<reference evidence="10 11" key="1">
    <citation type="journal article" date="2013" name="Genome Biol. Evol.">
        <title>Genomes of Stigonematalean cyanobacteria (subsection V) and the evolution of oxygenic photosynthesis from prokaryotes to plastids.</title>
        <authorList>
            <person name="Dagan T."/>
            <person name="Roettger M."/>
            <person name="Stucken K."/>
            <person name="Landan G."/>
            <person name="Koch R."/>
            <person name="Major P."/>
            <person name="Gould S.B."/>
            <person name="Goremykin V.V."/>
            <person name="Rippka R."/>
            <person name="Tandeau de Marsac N."/>
            <person name="Gugger M."/>
            <person name="Lockhart P.J."/>
            <person name="Allen J.F."/>
            <person name="Brune I."/>
            <person name="Maus I."/>
            <person name="Puhler A."/>
            <person name="Martin W.F."/>
        </authorList>
    </citation>
    <scope>NUCLEOTIDE SEQUENCE [LARGE SCALE GENOMIC DNA]</scope>
    <source>
        <strain evidence="10 11">PCC 7110</strain>
    </source>
</reference>
<dbReference type="InterPro" id="IPR050556">
    <property type="entry name" value="Type_II_TA_system_RNase"/>
</dbReference>
<accession>A0A139X0B7</accession>
<dbReference type="STRING" id="128403.WA1_38030"/>
<organism evidence="10 11">
    <name type="scientific">Scytonema hofmannii PCC 7110</name>
    <dbReference type="NCBI Taxonomy" id="128403"/>
    <lineage>
        <taxon>Bacteria</taxon>
        <taxon>Bacillati</taxon>
        <taxon>Cyanobacteriota</taxon>
        <taxon>Cyanophyceae</taxon>
        <taxon>Nostocales</taxon>
        <taxon>Scytonemataceae</taxon>
        <taxon>Scytonema</taxon>
    </lineage>
</organism>
<keyword evidence="6 8" id="KW-0460">Magnesium</keyword>
<comment type="function">
    <text evidence="8">Toxic component of a toxin-antitoxin (TA) system. An RNase.</text>
</comment>
<comment type="cofactor">
    <cofactor evidence="1 8">
        <name>Mg(2+)</name>
        <dbReference type="ChEBI" id="CHEBI:18420"/>
    </cofactor>
</comment>
<protein>
    <recommendedName>
        <fullName evidence="8">Ribonuclease VapC</fullName>
        <shortName evidence="8">RNase VapC</shortName>
        <ecNumber evidence="8">3.1.-.-</ecNumber>
    </recommendedName>
    <alternativeName>
        <fullName evidence="8">Toxin VapC</fullName>
    </alternativeName>
</protein>
<dbReference type="Gene3D" id="3.40.50.1010">
    <property type="entry name" value="5'-nuclease"/>
    <property type="match status" value="1"/>
</dbReference>
<dbReference type="GO" id="GO:0000287">
    <property type="term" value="F:magnesium ion binding"/>
    <property type="evidence" value="ECO:0007669"/>
    <property type="project" value="UniProtKB-UniRule"/>
</dbReference>
<dbReference type="InterPro" id="IPR002716">
    <property type="entry name" value="PIN_dom"/>
</dbReference>
<evidence type="ECO:0000313" key="10">
    <source>
        <dbReference type="EMBL" id="KYC38149.1"/>
    </source>
</evidence>
<evidence type="ECO:0000256" key="3">
    <source>
        <dbReference type="ARBA" id="ARBA00022722"/>
    </source>
</evidence>
<feature type="binding site" evidence="8">
    <location>
        <position position="98"/>
    </location>
    <ligand>
        <name>Mg(2+)</name>
        <dbReference type="ChEBI" id="CHEBI:18420"/>
    </ligand>
</feature>
<dbReference type="Pfam" id="PF01850">
    <property type="entry name" value="PIN"/>
    <property type="match status" value="1"/>
</dbReference>
<feature type="binding site" evidence="8">
    <location>
        <position position="6"/>
    </location>
    <ligand>
        <name>Mg(2+)</name>
        <dbReference type="ChEBI" id="CHEBI:18420"/>
    </ligand>
</feature>
<evidence type="ECO:0000256" key="5">
    <source>
        <dbReference type="ARBA" id="ARBA00022801"/>
    </source>
</evidence>
<dbReference type="HAMAP" id="MF_00265">
    <property type="entry name" value="VapC_Nob1"/>
    <property type="match status" value="1"/>
</dbReference>
<comment type="caution">
    <text evidence="10">The sequence shown here is derived from an EMBL/GenBank/DDBJ whole genome shotgun (WGS) entry which is preliminary data.</text>
</comment>
<keyword evidence="3 8" id="KW-0540">Nuclease</keyword>
<keyword evidence="5 8" id="KW-0378">Hydrolase</keyword>
<gene>
    <name evidence="8" type="primary">vapC</name>
    <name evidence="10" type="ORF">WA1_38030</name>
</gene>
<proteinExistence type="inferred from homology"/>
<dbReference type="GO" id="GO:0016787">
    <property type="term" value="F:hydrolase activity"/>
    <property type="evidence" value="ECO:0007669"/>
    <property type="project" value="UniProtKB-KW"/>
</dbReference>
<dbReference type="OrthoDB" id="9796690at2"/>
<dbReference type="GO" id="GO:0004540">
    <property type="term" value="F:RNA nuclease activity"/>
    <property type="evidence" value="ECO:0007669"/>
    <property type="project" value="InterPro"/>
</dbReference>
<dbReference type="RefSeq" id="WP_017747990.1">
    <property type="nucleotide sequence ID" value="NZ_KQ976354.1"/>
</dbReference>
<evidence type="ECO:0000256" key="7">
    <source>
        <dbReference type="ARBA" id="ARBA00038093"/>
    </source>
</evidence>
<evidence type="ECO:0000256" key="1">
    <source>
        <dbReference type="ARBA" id="ARBA00001946"/>
    </source>
</evidence>
<dbReference type="SUPFAM" id="SSF88723">
    <property type="entry name" value="PIN domain-like"/>
    <property type="match status" value="1"/>
</dbReference>
<keyword evidence="4 8" id="KW-0479">Metal-binding</keyword>
<evidence type="ECO:0000256" key="4">
    <source>
        <dbReference type="ARBA" id="ARBA00022723"/>
    </source>
</evidence>
<dbReference type="PANTHER" id="PTHR33653:SF1">
    <property type="entry name" value="RIBONUCLEASE VAPC2"/>
    <property type="match status" value="1"/>
</dbReference>
<evidence type="ECO:0000259" key="9">
    <source>
        <dbReference type="Pfam" id="PF01850"/>
    </source>
</evidence>
<dbReference type="EC" id="3.1.-.-" evidence="8"/>
<dbReference type="AlphaFoldDB" id="A0A139X0B7"/>
<evidence type="ECO:0000313" key="11">
    <source>
        <dbReference type="Proteomes" id="UP000076925"/>
    </source>
</evidence>
<keyword evidence="11" id="KW-1185">Reference proteome</keyword>
<dbReference type="Proteomes" id="UP000076925">
    <property type="component" value="Unassembled WGS sequence"/>
</dbReference>
<name>A0A139X0B7_9CYAN</name>
<comment type="similarity">
    <text evidence="7 8">Belongs to the PINc/VapC protein family.</text>
</comment>
<dbReference type="PANTHER" id="PTHR33653">
    <property type="entry name" value="RIBONUCLEASE VAPC2"/>
    <property type="match status" value="1"/>
</dbReference>
<evidence type="ECO:0000256" key="8">
    <source>
        <dbReference type="HAMAP-Rule" id="MF_00265"/>
    </source>
</evidence>
<sequence length="135" mass="15397">MIYLLDTNTCILYLTRRNSIIVDKLTSAPRQDVVLCDVVKAELYYGAYRGTRLESNLVLYQEFFREFISLPFDGKAAAVYGRIRAQLESLGTPIGPNDLQIAAIAIANNLILVTHNTREFSRVPDLRFEDWELPL</sequence>
<feature type="domain" description="PIN" evidence="9">
    <location>
        <begin position="3"/>
        <end position="125"/>
    </location>
</feature>
<dbReference type="CDD" id="cd18745">
    <property type="entry name" value="PIN_VapC4-5_FitB-like"/>
    <property type="match status" value="1"/>
</dbReference>
<dbReference type="InterPro" id="IPR029060">
    <property type="entry name" value="PIN-like_dom_sf"/>
</dbReference>
<evidence type="ECO:0000256" key="6">
    <source>
        <dbReference type="ARBA" id="ARBA00022842"/>
    </source>
</evidence>
<keyword evidence="8" id="KW-0800">Toxin</keyword>
<dbReference type="InterPro" id="IPR022907">
    <property type="entry name" value="VapC_family"/>
</dbReference>
<dbReference type="GO" id="GO:0090729">
    <property type="term" value="F:toxin activity"/>
    <property type="evidence" value="ECO:0007669"/>
    <property type="project" value="UniProtKB-KW"/>
</dbReference>
<dbReference type="EMBL" id="ANNX02000042">
    <property type="protein sequence ID" value="KYC38149.1"/>
    <property type="molecule type" value="Genomic_DNA"/>
</dbReference>
<keyword evidence="2 8" id="KW-1277">Toxin-antitoxin system</keyword>
<evidence type="ECO:0000256" key="2">
    <source>
        <dbReference type="ARBA" id="ARBA00022649"/>
    </source>
</evidence>